<comment type="caution">
    <text evidence="1">The sequence shown here is derived from an EMBL/GenBank/DDBJ whole genome shotgun (WGS) entry which is preliminary data.</text>
</comment>
<protein>
    <recommendedName>
        <fullName evidence="3">TerB family tellurite resistance protein</fullName>
    </recommendedName>
</protein>
<reference evidence="1 2" key="1">
    <citation type="journal article" date="2019" name="Int. J. Syst. Evol. Microbiol.">
        <title>The Global Catalogue of Microorganisms (GCM) 10K type strain sequencing project: providing services to taxonomists for standard genome sequencing and annotation.</title>
        <authorList>
            <consortium name="The Broad Institute Genomics Platform"/>
            <consortium name="The Broad Institute Genome Sequencing Center for Infectious Disease"/>
            <person name="Wu L."/>
            <person name="Ma J."/>
        </authorList>
    </citation>
    <scope>NUCLEOTIDE SEQUENCE [LARGE SCALE GENOMIC DNA]</scope>
    <source>
        <strain evidence="1 2">JCM 16231</strain>
    </source>
</reference>
<dbReference type="EMBL" id="BAAAGG010000002">
    <property type="protein sequence ID" value="GAA0751957.1"/>
    <property type="molecule type" value="Genomic_DNA"/>
</dbReference>
<dbReference type="Gene3D" id="1.10.3680.10">
    <property type="entry name" value="TerB-like"/>
    <property type="match status" value="1"/>
</dbReference>
<dbReference type="SUPFAM" id="SSF158682">
    <property type="entry name" value="TerB-like"/>
    <property type="match status" value="1"/>
</dbReference>
<accession>A0ABN1K1A2</accession>
<gene>
    <name evidence="1" type="ORF">GCM10009433_02560</name>
</gene>
<organism evidence="1 2">
    <name type="scientific">Psychroflexus lacisalsi</name>
    <dbReference type="NCBI Taxonomy" id="503928"/>
    <lineage>
        <taxon>Bacteria</taxon>
        <taxon>Pseudomonadati</taxon>
        <taxon>Bacteroidota</taxon>
        <taxon>Flavobacteriia</taxon>
        <taxon>Flavobacteriales</taxon>
        <taxon>Flavobacteriaceae</taxon>
        <taxon>Psychroflexus</taxon>
    </lineage>
</organism>
<dbReference type="CDD" id="cd07177">
    <property type="entry name" value="terB_like"/>
    <property type="match status" value="1"/>
</dbReference>
<proteinExistence type="predicted"/>
<dbReference type="Proteomes" id="UP001500185">
    <property type="component" value="Unassembled WGS sequence"/>
</dbReference>
<evidence type="ECO:0000313" key="1">
    <source>
        <dbReference type="EMBL" id="GAA0751957.1"/>
    </source>
</evidence>
<dbReference type="RefSeq" id="WP_224455202.1">
    <property type="nucleotide sequence ID" value="NZ_BAAAGG010000002.1"/>
</dbReference>
<dbReference type="InterPro" id="IPR029024">
    <property type="entry name" value="TerB-like"/>
</dbReference>
<sequence>MSKEDFYENIRNSTKLNHFANLVNLAAIDGDIKPIEEKLLKRFSKKFDVSKEDYERILENPASFPVHAINSKHQRLEFLFDLLRIIYVDNVMDEAEEFLISKYAVGLGYSDEQAEAILEKSKKLFSNNFSFDLYLHFIESQDY</sequence>
<keyword evidence="2" id="KW-1185">Reference proteome</keyword>
<evidence type="ECO:0000313" key="2">
    <source>
        <dbReference type="Proteomes" id="UP001500185"/>
    </source>
</evidence>
<evidence type="ECO:0008006" key="3">
    <source>
        <dbReference type="Google" id="ProtNLM"/>
    </source>
</evidence>
<name>A0ABN1K1A2_9FLAO</name>